<evidence type="ECO:0000256" key="1">
    <source>
        <dbReference type="SAM" id="MobiDB-lite"/>
    </source>
</evidence>
<dbReference type="OrthoDB" id="884257at2"/>
<keyword evidence="3" id="KW-1185">Reference proteome</keyword>
<dbReference type="Proteomes" id="UP000298337">
    <property type="component" value="Unassembled WGS sequence"/>
</dbReference>
<comment type="caution">
    <text evidence="2">The sequence shown here is derived from an EMBL/GenBank/DDBJ whole genome shotgun (WGS) entry which is preliminary data.</text>
</comment>
<evidence type="ECO:0000313" key="2">
    <source>
        <dbReference type="EMBL" id="TGE07722.1"/>
    </source>
</evidence>
<gene>
    <name evidence="2" type="ORF">EU556_08180</name>
</gene>
<name>A0A4Z0P5Q1_9BACT</name>
<sequence>MLPLHTLPTNWGDVTLGQAAKLEALGEASIQDCLALLLDCSIPDLLQLRGPELGAALHQVLFLAGEEKPDFTAFVRPTVIRLGGSIASVEVPVLDTLEDLSFGQAADIGALMQELGSDIPQLRLQVLATILQPAYDGTAYDSDRVAVLEVLCADIKLRDALPLTDFFLPSTTASAGATPPSSSASPSAVPSRLPTSAALAKSGIP</sequence>
<dbReference type="RefSeq" id="WP_135433067.1">
    <property type="nucleotide sequence ID" value="NZ_SRLA01000002.1"/>
</dbReference>
<accession>A0A4Z0P5Q1</accession>
<reference evidence="2 3" key="1">
    <citation type="submission" date="2019-04" db="EMBL/GenBank/DDBJ databases">
        <authorList>
            <person name="Feng G."/>
            <person name="Zhang J."/>
            <person name="Zhu H."/>
        </authorList>
    </citation>
    <scope>NUCLEOTIDE SEQUENCE [LARGE SCALE GENOMIC DNA]</scope>
    <source>
        <strain evidence="2 3">92R-1</strain>
    </source>
</reference>
<proteinExistence type="predicted"/>
<feature type="region of interest" description="Disordered" evidence="1">
    <location>
        <begin position="173"/>
        <end position="205"/>
    </location>
</feature>
<feature type="compositionally biased region" description="Low complexity" evidence="1">
    <location>
        <begin position="173"/>
        <end position="191"/>
    </location>
</feature>
<dbReference type="EMBL" id="SRLA01000002">
    <property type="protein sequence ID" value="TGE07722.1"/>
    <property type="molecule type" value="Genomic_DNA"/>
</dbReference>
<organism evidence="2 3">
    <name type="scientific">Hymenobacter fodinae</name>
    <dbReference type="NCBI Taxonomy" id="2510796"/>
    <lineage>
        <taxon>Bacteria</taxon>
        <taxon>Pseudomonadati</taxon>
        <taxon>Bacteroidota</taxon>
        <taxon>Cytophagia</taxon>
        <taxon>Cytophagales</taxon>
        <taxon>Hymenobacteraceae</taxon>
        <taxon>Hymenobacter</taxon>
    </lineage>
</organism>
<dbReference type="AlphaFoldDB" id="A0A4Z0P5Q1"/>
<evidence type="ECO:0000313" key="3">
    <source>
        <dbReference type="Proteomes" id="UP000298337"/>
    </source>
</evidence>
<protein>
    <submittedName>
        <fullName evidence="2">Uncharacterized protein</fullName>
    </submittedName>
</protein>